<dbReference type="AlphaFoldDB" id="A0AAE1MMN8"/>
<proteinExistence type="predicted"/>
<sequence length="37" mass="4139">MSGGESCKSTFNQMRTYCVVLCCDFSVFNREAKIGIL</sequence>
<keyword evidence="2" id="KW-1185">Reference proteome</keyword>
<evidence type="ECO:0000313" key="2">
    <source>
        <dbReference type="Proteomes" id="UP001293593"/>
    </source>
</evidence>
<evidence type="ECO:0000313" key="1">
    <source>
        <dbReference type="EMBL" id="KAK4270025.1"/>
    </source>
</evidence>
<dbReference type="Proteomes" id="UP001293593">
    <property type="component" value="Unassembled WGS sequence"/>
</dbReference>
<name>A0AAE1MMN8_9FABA</name>
<accession>A0AAE1MMN8</accession>
<dbReference type="EMBL" id="JAWXYG010000006">
    <property type="protein sequence ID" value="KAK4270025.1"/>
    <property type="molecule type" value="Genomic_DNA"/>
</dbReference>
<reference evidence="1" key="1">
    <citation type="submission" date="2023-10" db="EMBL/GenBank/DDBJ databases">
        <title>Chromosome-level genome of the transformable northern wattle, Acacia crassicarpa.</title>
        <authorList>
            <person name="Massaro I."/>
            <person name="Sinha N.R."/>
            <person name="Poethig S."/>
            <person name="Leichty A.R."/>
        </authorList>
    </citation>
    <scope>NUCLEOTIDE SEQUENCE</scope>
    <source>
        <strain evidence="1">Acra3RX</strain>
        <tissue evidence="1">Leaf</tissue>
    </source>
</reference>
<comment type="caution">
    <text evidence="1">The sequence shown here is derived from an EMBL/GenBank/DDBJ whole genome shotgun (WGS) entry which is preliminary data.</text>
</comment>
<gene>
    <name evidence="1" type="ORF">QN277_023113</name>
</gene>
<organism evidence="1 2">
    <name type="scientific">Acacia crassicarpa</name>
    <name type="common">northern wattle</name>
    <dbReference type="NCBI Taxonomy" id="499986"/>
    <lineage>
        <taxon>Eukaryota</taxon>
        <taxon>Viridiplantae</taxon>
        <taxon>Streptophyta</taxon>
        <taxon>Embryophyta</taxon>
        <taxon>Tracheophyta</taxon>
        <taxon>Spermatophyta</taxon>
        <taxon>Magnoliopsida</taxon>
        <taxon>eudicotyledons</taxon>
        <taxon>Gunneridae</taxon>
        <taxon>Pentapetalae</taxon>
        <taxon>rosids</taxon>
        <taxon>fabids</taxon>
        <taxon>Fabales</taxon>
        <taxon>Fabaceae</taxon>
        <taxon>Caesalpinioideae</taxon>
        <taxon>mimosoid clade</taxon>
        <taxon>Acacieae</taxon>
        <taxon>Acacia</taxon>
    </lineage>
</organism>
<protein>
    <submittedName>
        <fullName evidence="1">Uncharacterized protein</fullName>
    </submittedName>
</protein>